<dbReference type="Proteomes" id="UP001165121">
    <property type="component" value="Unassembled WGS sequence"/>
</dbReference>
<gene>
    <name evidence="1" type="ORF">Pfra01_000530900</name>
</gene>
<evidence type="ECO:0000313" key="2">
    <source>
        <dbReference type="Proteomes" id="UP001165121"/>
    </source>
</evidence>
<reference evidence="1" key="1">
    <citation type="submission" date="2023-04" db="EMBL/GenBank/DDBJ databases">
        <title>Phytophthora fragariaefolia NBRC 109709.</title>
        <authorList>
            <person name="Ichikawa N."/>
            <person name="Sato H."/>
            <person name="Tonouchi N."/>
        </authorList>
    </citation>
    <scope>NUCLEOTIDE SEQUENCE</scope>
    <source>
        <strain evidence="1">NBRC 109709</strain>
    </source>
</reference>
<name>A0A9W6U819_9STRA</name>
<organism evidence="1 2">
    <name type="scientific">Phytophthora fragariaefolia</name>
    <dbReference type="NCBI Taxonomy" id="1490495"/>
    <lineage>
        <taxon>Eukaryota</taxon>
        <taxon>Sar</taxon>
        <taxon>Stramenopiles</taxon>
        <taxon>Oomycota</taxon>
        <taxon>Peronosporomycetes</taxon>
        <taxon>Peronosporales</taxon>
        <taxon>Peronosporaceae</taxon>
        <taxon>Phytophthora</taxon>
    </lineage>
</organism>
<dbReference type="AlphaFoldDB" id="A0A9W6U819"/>
<proteinExistence type="predicted"/>
<dbReference type="EMBL" id="BSXT01000427">
    <property type="protein sequence ID" value="GMF27130.1"/>
    <property type="molecule type" value="Genomic_DNA"/>
</dbReference>
<accession>A0A9W6U819</accession>
<keyword evidence="2" id="KW-1185">Reference proteome</keyword>
<sequence length="75" mass="7927">MSRGIPTPFVTGLHERVPCPGFGSNLLAISVNDLGSSNAGSKVGCPVATSILLADIAPFDKFFGFHNTDHFNEVH</sequence>
<evidence type="ECO:0000313" key="1">
    <source>
        <dbReference type="EMBL" id="GMF27130.1"/>
    </source>
</evidence>
<comment type="caution">
    <text evidence="1">The sequence shown here is derived from an EMBL/GenBank/DDBJ whole genome shotgun (WGS) entry which is preliminary data.</text>
</comment>
<protein>
    <submittedName>
        <fullName evidence="1">Unnamed protein product</fullName>
    </submittedName>
</protein>